<evidence type="ECO:0000256" key="3">
    <source>
        <dbReference type="ARBA" id="ARBA00022729"/>
    </source>
</evidence>
<reference evidence="4 5" key="1">
    <citation type="journal article" date="2012" name="Genome Biol.">
        <title>Genome and low-iron response of an oceanic diatom adapted to chronic iron limitation.</title>
        <authorList>
            <person name="Lommer M."/>
            <person name="Specht M."/>
            <person name="Roy A.S."/>
            <person name="Kraemer L."/>
            <person name="Andreson R."/>
            <person name="Gutowska M.A."/>
            <person name="Wolf J."/>
            <person name="Bergner S.V."/>
            <person name="Schilhabel M.B."/>
            <person name="Klostermeier U.C."/>
            <person name="Beiko R.G."/>
            <person name="Rosenstiel P."/>
            <person name="Hippler M."/>
            <person name="Laroche J."/>
        </authorList>
    </citation>
    <scope>NUCLEOTIDE SEQUENCE [LARGE SCALE GENOMIC DNA]</scope>
    <source>
        <strain evidence="4 5">CCMP1005</strain>
    </source>
</reference>
<protein>
    <recommendedName>
        <fullName evidence="6">Solute-binding protein family 3/N-terminal domain-containing protein</fullName>
    </recommendedName>
</protein>
<dbReference type="AlphaFoldDB" id="K0S8K6"/>
<evidence type="ECO:0000256" key="2">
    <source>
        <dbReference type="ARBA" id="ARBA00022448"/>
    </source>
</evidence>
<sequence length="414" mass="44820">PLRFSGTAVSIRLYCSCVCAGELWETLPLVDSYVNGTCNTIFADDVLVTFYSRKNHNQRRQIFSGNQTAMIDPQGIVTRGDDREFADVMSWVINAAIYGEEQNISKNPSLCQPYDSPPTASYEIDYMLAVYCVGNYMDVSDEEGRGEMNRINNGTSMVLPTTFDVLADPNAESVQGTLAAIRSKGRLDCGVVVPTDVNVSLMDAKGAIGVSVSYCKALSAAILNGDVKSIRLLPYLGESDSVEALNDGTVDVVAGAKAQMQYDLGGPGVPGVFFTAPYLYGNETASEGVTMVTMATREDDEMFCSFVNLVVLAPSHAQVHGINQLRSDDMPLVSIFGSNIGWALRDAVGQTGSYYEILSSNEMGVHYDAAVMNEQSKVGSLEFTMDRNTVVDAHEATHTPLMLSTPGLKEYKPN</sequence>
<organism evidence="4 5">
    <name type="scientific">Thalassiosira oceanica</name>
    <name type="common">Marine diatom</name>
    <dbReference type="NCBI Taxonomy" id="159749"/>
    <lineage>
        <taxon>Eukaryota</taxon>
        <taxon>Sar</taxon>
        <taxon>Stramenopiles</taxon>
        <taxon>Ochrophyta</taxon>
        <taxon>Bacillariophyta</taxon>
        <taxon>Coscinodiscophyceae</taxon>
        <taxon>Thalassiosirophycidae</taxon>
        <taxon>Thalassiosirales</taxon>
        <taxon>Thalassiosiraceae</taxon>
        <taxon>Thalassiosira</taxon>
    </lineage>
</organism>
<gene>
    <name evidence="4" type="ORF">THAOC_16872</name>
</gene>
<comment type="caution">
    <text evidence="4">The sequence shown here is derived from an EMBL/GenBank/DDBJ whole genome shotgun (WGS) entry which is preliminary data.</text>
</comment>
<dbReference type="EMBL" id="AGNL01018819">
    <property type="protein sequence ID" value="EJK62513.1"/>
    <property type="molecule type" value="Genomic_DNA"/>
</dbReference>
<comment type="similarity">
    <text evidence="1">Belongs to the bacterial solute-binding protein 3 family.</text>
</comment>
<keyword evidence="5" id="KW-1185">Reference proteome</keyword>
<dbReference type="InterPro" id="IPR051455">
    <property type="entry name" value="Bact_solute-bind_prot3"/>
</dbReference>
<dbReference type="OrthoDB" id="47924at2759"/>
<accession>K0S8K6</accession>
<feature type="non-terminal residue" evidence="4">
    <location>
        <position position="1"/>
    </location>
</feature>
<dbReference type="Gene3D" id="3.40.190.10">
    <property type="entry name" value="Periplasmic binding protein-like II"/>
    <property type="match status" value="1"/>
</dbReference>
<evidence type="ECO:0000256" key="1">
    <source>
        <dbReference type="ARBA" id="ARBA00010333"/>
    </source>
</evidence>
<name>K0S8K6_THAOC</name>
<evidence type="ECO:0000313" key="4">
    <source>
        <dbReference type="EMBL" id="EJK62513.1"/>
    </source>
</evidence>
<dbReference type="Proteomes" id="UP000266841">
    <property type="component" value="Unassembled WGS sequence"/>
</dbReference>
<evidence type="ECO:0008006" key="6">
    <source>
        <dbReference type="Google" id="ProtNLM"/>
    </source>
</evidence>
<evidence type="ECO:0000313" key="5">
    <source>
        <dbReference type="Proteomes" id="UP000266841"/>
    </source>
</evidence>
<proteinExistence type="inferred from homology"/>
<dbReference type="PANTHER" id="PTHR30085">
    <property type="entry name" value="AMINO ACID ABC TRANSPORTER PERMEASE"/>
    <property type="match status" value="1"/>
</dbReference>
<dbReference type="PANTHER" id="PTHR30085:SF6">
    <property type="entry name" value="ABC TRANSPORTER GLUTAMINE-BINDING PROTEIN GLNH"/>
    <property type="match status" value="1"/>
</dbReference>
<keyword evidence="2" id="KW-0813">Transport</keyword>
<keyword evidence="3" id="KW-0732">Signal</keyword>
<dbReference type="GO" id="GO:0006865">
    <property type="term" value="P:amino acid transport"/>
    <property type="evidence" value="ECO:0007669"/>
    <property type="project" value="TreeGrafter"/>
</dbReference>